<sequence length="66" mass="7612">MPRSTLFRQRLLTLFLIALLLLFSPLALRPESWEDWLGLPPLFLYLYGVWAGVIALAAWIAIRGRD</sequence>
<organism evidence="2 3">
    <name type="scientific">Allochromatium humboldtianum</name>
    <dbReference type="NCBI Taxonomy" id="504901"/>
    <lineage>
        <taxon>Bacteria</taxon>
        <taxon>Pseudomonadati</taxon>
        <taxon>Pseudomonadota</taxon>
        <taxon>Gammaproteobacteria</taxon>
        <taxon>Chromatiales</taxon>
        <taxon>Chromatiaceae</taxon>
        <taxon>Allochromatium</taxon>
    </lineage>
</organism>
<keyword evidence="1" id="KW-1133">Transmembrane helix</keyword>
<comment type="caution">
    <text evidence="2">The sequence shown here is derived from an EMBL/GenBank/DDBJ whole genome shotgun (WGS) entry which is preliminary data.</text>
</comment>
<reference evidence="2 3" key="1">
    <citation type="submission" date="2020-06" db="EMBL/GenBank/DDBJ databases">
        <title>Whole-genome sequence of Allochromatium humboldtianum DSM 21881, type strain.</title>
        <authorList>
            <person name="Kyndt J.A."/>
            <person name="Meyer T.E."/>
        </authorList>
    </citation>
    <scope>NUCLEOTIDE SEQUENCE [LARGE SCALE GENOMIC DNA]</scope>
    <source>
        <strain evidence="2 3">DSM 21881</strain>
    </source>
</reference>
<keyword evidence="1" id="KW-0812">Transmembrane</keyword>
<dbReference type="RefSeq" id="WP_176974567.1">
    <property type="nucleotide sequence ID" value="NZ_JABZEO010000001.1"/>
</dbReference>
<evidence type="ECO:0000256" key="1">
    <source>
        <dbReference type="SAM" id="Phobius"/>
    </source>
</evidence>
<proteinExistence type="predicted"/>
<feature type="transmembrane region" description="Helical" evidence="1">
    <location>
        <begin position="43"/>
        <end position="62"/>
    </location>
</feature>
<dbReference type="EMBL" id="JABZEO010000001">
    <property type="protein sequence ID" value="NVZ07760.1"/>
    <property type="molecule type" value="Genomic_DNA"/>
</dbReference>
<evidence type="ECO:0000313" key="2">
    <source>
        <dbReference type="EMBL" id="NVZ07760.1"/>
    </source>
</evidence>
<keyword evidence="3" id="KW-1185">Reference proteome</keyword>
<dbReference type="AlphaFoldDB" id="A0A850R9W8"/>
<dbReference type="Proteomes" id="UP000592294">
    <property type="component" value="Unassembled WGS sequence"/>
</dbReference>
<accession>A0A850R9W8</accession>
<gene>
    <name evidence="2" type="ORF">HW932_00620</name>
</gene>
<protein>
    <recommendedName>
        <fullName evidence="4">DUF3311 domain-containing protein</fullName>
    </recommendedName>
</protein>
<name>A0A850R9W8_9GAMM</name>
<keyword evidence="1" id="KW-0472">Membrane</keyword>
<evidence type="ECO:0000313" key="3">
    <source>
        <dbReference type="Proteomes" id="UP000592294"/>
    </source>
</evidence>
<evidence type="ECO:0008006" key="4">
    <source>
        <dbReference type="Google" id="ProtNLM"/>
    </source>
</evidence>